<protein>
    <submittedName>
        <fullName evidence="2">Uncharacterized protein</fullName>
    </submittedName>
</protein>
<feature type="region of interest" description="Disordered" evidence="1">
    <location>
        <begin position="126"/>
        <end position="153"/>
    </location>
</feature>
<organism evidence="2 3">
    <name type="scientific">Fusarium proliferatum (strain ET1)</name>
    <name type="common">Orchid endophyte fungus</name>
    <dbReference type="NCBI Taxonomy" id="1227346"/>
    <lineage>
        <taxon>Eukaryota</taxon>
        <taxon>Fungi</taxon>
        <taxon>Dikarya</taxon>
        <taxon>Ascomycota</taxon>
        <taxon>Pezizomycotina</taxon>
        <taxon>Sordariomycetes</taxon>
        <taxon>Hypocreomycetidae</taxon>
        <taxon>Hypocreales</taxon>
        <taxon>Nectriaceae</taxon>
        <taxon>Fusarium</taxon>
        <taxon>Fusarium fujikuroi species complex</taxon>
    </lineage>
</organism>
<feature type="compositionally biased region" description="Polar residues" evidence="1">
    <location>
        <begin position="10"/>
        <end position="78"/>
    </location>
</feature>
<feature type="compositionally biased region" description="Basic residues" evidence="1">
    <location>
        <begin position="138"/>
        <end position="153"/>
    </location>
</feature>
<dbReference type="AlphaFoldDB" id="A0A1L7W1U0"/>
<keyword evidence="3" id="KW-1185">Reference proteome</keyword>
<dbReference type="GeneID" id="42056557"/>
<gene>
    <name evidence="2" type="ORF">FPRO_11688</name>
</gene>
<accession>A0A1L7W1U0</accession>
<evidence type="ECO:0000313" key="2">
    <source>
        <dbReference type="EMBL" id="CZR46241.1"/>
    </source>
</evidence>
<dbReference type="RefSeq" id="XP_031086775.1">
    <property type="nucleotide sequence ID" value="XM_031221191.1"/>
</dbReference>
<comment type="caution">
    <text evidence="2">The sequence shown here is derived from an EMBL/GenBank/DDBJ whole genome shotgun (WGS) entry which is preliminary data.</text>
</comment>
<feature type="region of interest" description="Disordered" evidence="1">
    <location>
        <begin position="1"/>
        <end position="79"/>
    </location>
</feature>
<dbReference type="EMBL" id="FJOF01000010">
    <property type="protein sequence ID" value="CZR46241.1"/>
    <property type="molecule type" value="Genomic_DNA"/>
</dbReference>
<evidence type="ECO:0000256" key="1">
    <source>
        <dbReference type="SAM" id="MobiDB-lite"/>
    </source>
</evidence>
<dbReference type="Proteomes" id="UP000183971">
    <property type="component" value="Unassembled WGS sequence"/>
</dbReference>
<evidence type="ECO:0000313" key="3">
    <source>
        <dbReference type="Proteomes" id="UP000183971"/>
    </source>
</evidence>
<sequence length="191" mass="21986">MSRDMERVTYNYTSVPQYQHQHSQRTMQAVAPTSLTQQGSYAPSYTDRPSNPITASNYNEQTQNNTPSPSPYSTTGRQETWMGSVGFTDRFTRDSMGYGRATPDTTVAYEPEPLEPLFDMAQPLPRLPSPDIQQPTARSRHRRGDKTWSRKQLHSGYIEVPRRVVHNGKETVVRKTIYYNRSYGGYWQSRP</sequence>
<proteinExistence type="predicted"/>
<name>A0A1L7W1U0_FUSPR</name>
<reference evidence="3" key="1">
    <citation type="journal article" date="2016" name="Genome Biol. Evol.">
        <title>Comparative 'omics' of the Fusarium fujikuroi species complex highlights differences in genetic potential and metabolite synthesis.</title>
        <authorList>
            <person name="Niehaus E.-M."/>
            <person name="Muensterkoetter M."/>
            <person name="Proctor R.H."/>
            <person name="Brown D.W."/>
            <person name="Sharon A."/>
            <person name="Idan Y."/>
            <person name="Oren-Young L."/>
            <person name="Sieber C.M."/>
            <person name="Novak O."/>
            <person name="Pencik A."/>
            <person name="Tarkowska D."/>
            <person name="Hromadova K."/>
            <person name="Freeman S."/>
            <person name="Maymon M."/>
            <person name="Elazar M."/>
            <person name="Youssef S.A."/>
            <person name="El-Shabrawy E.S.M."/>
            <person name="Shalaby A.B.A."/>
            <person name="Houterman P."/>
            <person name="Brock N.L."/>
            <person name="Burkhardt I."/>
            <person name="Tsavkelova E.A."/>
            <person name="Dickschat J.S."/>
            <person name="Galuszka P."/>
            <person name="Gueldener U."/>
            <person name="Tudzynski B."/>
        </authorList>
    </citation>
    <scope>NUCLEOTIDE SEQUENCE [LARGE SCALE GENOMIC DNA]</scope>
    <source>
        <strain evidence="3">ET1</strain>
    </source>
</reference>
<dbReference type="VEuPathDB" id="FungiDB:FPRO_11688"/>